<keyword evidence="2" id="KW-0732">Signal</keyword>
<evidence type="ECO:0000256" key="1">
    <source>
        <dbReference type="SAM" id="MobiDB-lite"/>
    </source>
</evidence>
<evidence type="ECO:0000256" key="2">
    <source>
        <dbReference type="SAM" id="SignalP"/>
    </source>
</evidence>
<evidence type="ECO:0000313" key="3">
    <source>
        <dbReference type="EMBL" id="KCZ96374.1"/>
    </source>
</evidence>
<dbReference type="PROSITE" id="PS51257">
    <property type="entry name" value="PROKAR_LIPOPROTEIN"/>
    <property type="match status" value="1"/>
</dbReference>
<sequence>MKSLSVLSALLLPAILGACNPAPNAPEPIVPPPHVPEVSGSATADDVPAPPAADSTLSLTTFEPTTVEIYCSFHRPSQDGVLGERLFITEIAGVPAPAAIGLEGEPVTLKEVSKTEADGAEIWTYRNDERPVEIELRLKEVEQGMEYRNYTGTIRISDPVDASAINIEGSCGV</sequence>
<keyword evidence="4" id="KW-1185">Reference proteome</keyword>
<feature type="region of interest" description="Disordered" evidence="1">
    <location>
        <begin position="27"/>
        <end position="56"/>
    </location>
</feature>
<organism evidence="3 4">
    <name type="scientific">Hyphomonas hirschiana VP5</name>
    <dbReference type="NCBI Taxonomy" id="1280951"/>
    <lineage>
        <taxon>Bacteria</taxon>
        <taxon>Pseudomonadati</taxon>
        <taxon>Pseudomonadota</taxon>
        <taxon>Alphaproteobacteria</taxon>
        <taxon>Hyphomonadales</taxon>
        <taxon>Hyphomonadaceae</taxon>
        <taxon>Hyphomonas</taxon>
    </lineage>
</organism>
<evidence type="ECO:0000313" key="4">
    <source>
        <dbReference type="Proteomes" id="UP000025061"/>
    </source>
</evidence>
<dbReference type="RefSeq" id="WP_011645713.1">
    <property type="nucleotide sequence ID" value="NZ_ARYI01000001.1"/>
</dbReference>
<comment type="caution">
    <text evidence="3">The sequence shown here is derived from an EMBL/GenBank/DDBJ whole genome shotgun (WGS) entry which is preliminary data.</text>
</comment>
<keyword evidence="3" id="KW-0449">Lipoprotein</keyword>
<dbReference type="OrthoDB" id="7620638at2"/>
<name>A0A059G125_9PROT</name>
<gene>
    <name evidence="3" type="ORF">HHI_01805</name>
</gene>
<protein>
    <submittedName>
        <fullName evidence="3">Putative lipoprotein</fullName>
    </submittedName>
</protein>
<dbReference type="Proteomes" id="UP000025061">
    <property type="component" value="Unassembled WGS sequence"/>
</dbReference>
<dbReference type="EMBL" id="ARYI01000001">
    <property type="protein sequence ID" value="KCZ96374.1"/>
    <property type="molecule type" value="Genomic_DNA"/>
</dbReference>
<feature type="signal peptide" evidence="2">
    <location>
        <begin position="1"/>
        <end position="24"/>
    </location>
</feature>
<feature type="chain" id="PRO_5001573536" evidence="2">
    <location>
        <begin position="25"/>
        <end position="173"/>
    </location>
</feature>
<dbReference type="AlphaFoldDB" id="A0A059G125"/>
<dbReference type="PATRIC" id="fig|1280951.3.peg.364"/>
<accession>A0A059G125</accession>
<reference evidence="3 4" key="1">
    <citation type="submission" date="2013-04" db="EMBL/GenBank/DDBJ databases">
        <title>Hyphomonas hirschiana VP5 Genome Sequencing.</title>
        <authorList>
            <person name="Lai Q."/>
            <person name="Shao Z."/>
        </authorList>
    </citation>
    <scope>NUCLEOTIDE SEQUENCE [LARGE SCALE GENOMIC DNA]</scope>
    <source>
        <strain evidence="3 4">VP5</strain>
    </source>
</reference>
<proteinExistence type="predicted"/>